<reference evidence="1" key="1">
    <citation type="submission" date="2018-02" db="EMBL/GenBank/DDBJ databases">
        <title>The genomes of Aspergillus section Nigri reveals drivers in fungal speciation.</title>
        <authorList>
            <consortium name="DOE Joint Genome Institute"/>
            <person name="Vesth T.C."/>
            <person name="Nybo J."/>
            <person name="Theobald S."/>
            <person name="Brandl J."/>
            <person name="Frisvad J.C."/>
            <person name="Nielsen K.F."/>
            <person name="Lyhne E.K."/>
            <person name="Kogle M.E."/>
            <person name="Kuo A."/>
            <person name="Riley R."/>
            <person name="Clum A."/>
            <person name="Nolan M."/>
            <person name="Lipzen A."/>
            <person name="Salamov A."/>
            <person name="Henrissat B."/>
            <person name="Wiebenga A."/>
            <person name="De vries R.P."/>
            <person name="Grigoriev I.V."/>
            <person name="Mortensen U.H."/>
            <person name="Andersen M.R."/>
            <person name="Baker S.E."/>
        </authorList>
    </citation>
    <scope>NUCLEOTIDE SEQUENCE</scope>
    <source>
        <strain evidence="1">CBS 121060</strain>
    </source>
</reference>
<proteinExistence type="predicted"/>
<dbReference type="EMBL" id="KZ824933">
    <property type="protein sequence ID" value="RAH75204.1"/>
    <property type="molecule type" value="Genomic_DNA"/>
</dbReference>
<dbReference type="Proteomes" id="UP000249661">
    <property type="component" value="Unassembled WGS sequence"/>
</dbReference>
<sequence length="103" mass="11372">MLRQSITKPLTSTVISRSFSALAPRMGAGDTGAPRAGGVQSGDSFTKREAAQEGRYIHEKELEKPTINRLQKLKASIKAQREHLDKLDEHIDEITKDQGGEQN</sequence>
<organism evidence="1 2">
    <name type="scientific">Aspergillus aculeatinus CBS 121060</name>
    <dbReference type="NCBI Taxonomy" id="1448322"/>
    <lineage>
        <taxon>Eukaryota</taxon>
        <taxon>Fungi</taxon>
        <taxon>Dikarya</taxon>
        <taxon>Ascomycota</taxon>
        <taxon>Pezizomycotina</taxon>
        <taxon>Eurotiomycetes</taxon>
        <taxon>Eurotiomycetidae</taxon>
        <taxon>Eurotiales</taxon>
        <taxon>Aspergillaceae</taxon>
        <taxon>Aspergillus</taxon>
        <taxon>Aspergillus subgen. Circumdati</taxon>
    </lineage>
</organism>
<evidence type="ECO:0000313" key="1">
    <source>
        <dbReference type="EMBL" id="RAH75204.1"/>
    </source>
</evidence>
<name>A0ACD1HMW6_9EURO</name>
<evidence type="ECO:0000313" key="2">
    <source>
        <dbReference type="Proteomes" id="UP000249661"/>
    </source>
</evidence>
<protein>
    <submittedName>
        <fullName evidence="1">Mitochondrial ATPase inhibitor</fullName>
    </submittedName>
</protein>
<gene>
    <name evidence="1" type="ORF">BO66DRAFT_2369</name>
</gene>
<accession>A0ACD1HMW6</accession>
<keyword evidence="2" id="KW-1185">Reference proteome</keyword>